<evidence type="ECO:0000256" key="1">
    <source>
        <dbReference type="ARBA" id="ARBA00005785"/>
    </source>
</evidence>
<gene>
    <name evidence="4" type="ORF">LCOR_09302.1</name>
</gene>
<protein>
    <submittedName>
        <fullName evidence="4">Rnb-domain-containing protein</fullName>
    </submittedName>
</protein>
<dbReference type="Gene3D" id="2.40.50.690">
    <property type="match status" value="1"/>
</dbReference>
<dbReference type="GO" id="GO:0000932">
    <property type="term" value="C:P-body"/>
    <property type="evidence" value="ECO:0007669"/>
    <property type="project" value="TreeGrafter"/>
</dbReference>
<dbReference type="PANTHER" id="PTHR23355">
    <property type="entry name" value="RIBONUCLEASE"/>
    <property type="match status" value="1"/>
</dbReference>
<dbReference type="GO" id="GO:0003723">
    <property type="term" value="F:RNA binding"/>
    <property type="evidence" value="ECO:0007669"/>
    <property type="project" value="InterPro"/>
</dbReference>
<dbReference type="InterPro" id="IPR001900">
    <property type="entry name" value="RNase_II/R"/>
</dbReference>
<dbReference type="EMBL" id="CBTN010000057">
    <property type="protein sequence ID" value="CDH58442.1"/>
    <property type="molecule type" value="Genomic_DNA"/>
</dbReference>
<dbReference type="STRING" id="1263082.A0A068S9E4"/>
<keyword evidence="5" id="KW-1185">Reference proteome</keyword>
<comment type="similarity">
    <text evidence="1">Belongs to the RNR ribonuclease family.</text>
</comment>
<feature type="compositionally biased region" description="Polar residues" evidence="2">
    <location>
        <begin position="74"/>
        <end position="95"/>
    </location>
</feature>
<evidence type="ECO:0000256" key="2">
    <source>
        <dbReference type="SAM" id="MobiDB-lite"/>
    </source>
</evidence>
<dbReference type="FunFam" id="2.40.50.700:FF:000002">
    <property type="entry name" value="Cell wall biogenesis protein"/>
    <property type="match status" value="1"/>
</dbReference>
<dbReference type="PANTHER" id="PTHR23355:SF9">
    <property type="entry name" value="DIS3-LIKE EXONUCLEASE 2"/>
    <property type="match status" value="1"/>
</dbReference>
<dbReference type="InterPro" id="IPR012340">
    <property type="entry name" value="NA-bd_OB-fold"/>
</dbReference>
<dbReference type="SUPFAM" id="SSF50249">
    <property type="entry name" value="Nucleic acid-binding proteins"/>
    <property type="match status" value="2"/>
</dbReference>
<accession>A0A068S9E4</accession>
<dbReference type="Gene3D" id="2.40.50.140">
    <property type="entry name" value="Nucleic acid-binding proteins"/>
    <property type="match status" value="1"/>
</dbReference>
<sequence length="1240" mass="138466">MEHDLESLEHQTAPESTRGLFDPPMPNPPTSSRSTDKRRSLQVFGTLDNSRPGNRPPQQHQQQQQHGRGHQRSKSAITSDMLPNQSGHQRNTSFGLHTLAEEEDGQRRHAGAAGASSDESVTVDSLQTMINTLKSLPPYSKDENNAGSPSTSRRNSRRSISSFGLAPQQGRRMSYSNGRSSNDSGIDIQALLPIPSESKKANRRSSASSTSMMHMRTNSIGDEDEGGSILSREAARAEAEAKLMGTFSNNNNGAASPDPSGSLSSSRRQSVRSSMSSDLSKRVSLQLPTVSENEGRSGNRRISFNKPLNLGNDTNKSMNRRSSRNYDDWRSSNPSSPAIPYSPRSANYRNSFNLVPFTPTRVNFARDDANPHQRRPLFIAHLPFSALTPLLRARQLVRGLLRVNKRNRSDAYVSCDELDSDIYICGSRDRNRALEGDVVAVRLVDVDKVLREKKEKEEAKLARNHGHVKVRLPDEEDENEIIFGGDDEVDTVKPKYCGVVVAILERAANQVFSGTLQLMRPNNKRAQEEKAAEEAHKAETGQAPVKEAPRIVWFKATDKRVPLIAIPIEQAPADFVENNHAYTNRLFVGSIKRWPITSLHPFGALERELGSINDMDVQTKAILADNNVTDTEFADAVMECLPSIPYTIDADTLAARRNLCDTRMFTLTSVDDDVLDNALSIQKLGDDTFEIGVHVSDVTHFIKPHSALDKEARARAIRVQLLHKSVPILPKELTEQVTNLIPNEERLAFSIIWKLSSSGKILDTWLGKTVVKSCAQLIVEDAQKAIDNQELDAVTNKELREGLVQDIAMLYDIAQSLHDARFKDGAMSQMRDELTFEFDENGEPVTFGIKKPHASSMIIKEFSLLANRSVAQKISSQFPEQALLRRHAPPNERKIRELQEYALKSLAVPVDISSAGRIERAIESIKDPQLRKVVSVIVLKTMQPPKYFCTGTLDIMKYAHYALNVPLFTHFTSPSSRFADIIVHRQLEAVLTGEKRFYLDRDTVQKLAQHCNVKKEAALYAREQSSMLFLASYLNKRGVRPADASHITVVRREAIIVAVFDQFFDVMIPELNIQKRIHLANLPTWRSEFDQQDRTLTLYWTKGMDTTTGKQRSWSMSDDEEDDLDEEALLEEMRDSTANGESISTSLQEVNDKQQPSSSQQQQQQEPSITAAPPAVVPETTRSTSKRASMVHARLSESTGYSTDLGSQTIKALDKIQVLVTVEMVKTPPLIRILAANPYA</sequence>
<feature type="compositionally biased region" description="Polar residues" evidence="2">
    <location>
        <begin position="174"/>
        <end position="184"/>
    </location>
</feature>
<dbReference type="InterPro" id="IPR050180">
    <property type="entry name" value="RNR_Ribonuclease"/>
</dbReference>
<feature type="region of interest" description="Disordered" evidence="2">
    <location>
        <begin position="246"/>
        <end position="342"/>
    </location>
</feature>
<feature type="region of interest" description="Disordered" evidence="2">
    <location>
        <begin position="1"/>
        <end position="227"/>
    </location>
</feature>
<dbReference type="InterPro" id="IPR041093">
    <property type="entry name" value="Dis3l2-like_C"/>
</dbReference>
<evidence type="ECO:0000259" key="3">
    <source>
        <dbReference type="SMART" id="SM00955"/>
    </source>
</evidence>
<feature type="compositionally biased region" description="Low complexity" evidence="2">
    <location>
        <begin position="51"/>
        <end position="66"/>
    </location>
</feature>
<dbReference type="SMART" id="SM00955">
    <property type="entry name" value="RNB"/>
    <property type="match status" value="1"/>
</dbReference>
<dbReference type="OrthoDB" id="372421at2759"/>
<feature type="compositionally biased region" description="Basic and acidic residues" evidence="2">
    <location>
        <begin position="525"/>
        <end position="539"/>
    </location>
</feature>
<feature type="compositionally biased region" description="Low complexity" evidence="2">
    <location>
        <begin position="256"/>
        <end position="284"/>
    </location>
</feature>
<name>A0A068S9E4_9FUNG</name>
<feature type="compositionally biased region" description="Low complexity" evidence="2">
    <location>
        <begin position="148"/>
        <end position="162"/>
    </location>
</feature>
<dbReference type="AlphaFoldDB" id="A0A068S9E4"/>
<reference evidence="4" key="1">
    <citation type="submission" date="2013-08" db="EMBL/GenBank/DDBJ databases">
        <title>Gene expansion shapes genome architecture in the human pathogen Lichtheimia corymbifera: an evolutionary genomics analysis in the ancient terrestrial Mucorales (Mucoromycotina).</title>
        <authorList>
            <person name="Schwartze V.U."/>
            <person name="Winter S."/>
            <person name="Shelest E."/>
            <person name="Marcet-Houben M."/>
            <person name="Horn F."/>
            <person name="Wehner S."/>
            <person name="Hoffmann K."/>
            <person name="Riege K."/>
            <person name="Sammeth M."/>
            <person name="Nowrousian M."/>
            <person name="Valiante V."/>
            <person name="Linde J."/>
            <person name="Jacobsen I.D."/>
            <person name="Marz M."/>
            <person name="Brakhage A.A."/>
            <person name="Gabaldon T."/>
            <person name="Bocker S."/>
            <person name="Voigt K."/>
        </authorList>
    </citation>
    <scope>NUCLEOTIDE SEQUENCE [LARGE SCALE GENOMIC DNA]</scope>
    <source>
        <strain evidence="4">FSU 9682</strain>
    </source>
</reference>
<feature type="compositionally biased region" description="Polar residues" evidence="2">
    <location>
        <begin position="117"/>
        <end position="134"/>
    </location>
</feature>
<dbReference type="VEuPathDB" id="FungiDB:LCOR_09302.1"/>
<dbReference type="Gene3D" id="2.40.50.700">
    <property type="match status" value="1"/>
</dbReference>
<dbReference type="Pfam" id="PF17877">
    <property type="entry name" value="Dis3l2_C_term"/>
    <property type="match status" value="1"/>
</dbReference>
<dbReference type="GO" id="GO:0000175">
    <property type="term" value="F:3'-5'-RNA exonuclease activity"/>
    <property type="evidence" value="ECO:0007669"/>
    <property type="project" value="TreeGrafter"/>
</dbReference>
<proteinExistence type="inferred from homology"/>
<comment type="caution">
    <text evidence="4">The sequence shown here is derived from an EMBL/GenBank/DDBJ whole genome shotgun (WGS) entry which is preliminary data.</text>
</comment>
<feature type="region of interest" description="Disordered" evidence="2">
    <location>
        <begin position="523"/>
        <end position="542"/>
    </location>
</feature>
<dbReference type="Pfam" id="PF17849">
    <property type="entry name" value="OB_Dis3"/>
    <property type="match status" value="1"/>
</dbReference>
<organism evidence="4 5">
    <name type="scientific">Lichtheimia corymbifera JMRC:FSU:9682</name>
    <dbReference type="NCBI Taxonomy" id="1263082"/>
    <lineage>
        <taxon>Eukaryota</taxon>
        <taxon>Fungi</taxon>
        <taxon>Fungi incertae sedis</taxon>
        <taxon>Mucoromycota</taxon>
        <taxon>Mucoromycotina</taxon>
        <taxon>Mucoromycetes</taxon>
        <taxon>Mucorales</taxon>
        <taxon>Lichtheimiaceae</taxon>
        <taxon>Lichtheimia</taxon>
    </lineage>
</organism>
<feature type="region of interest" description="Disordered" evidence="2">
    <location>
        <begin position="1147"/>
        <end position="1192"/>
    </location>
</feature>
<evidence type="ECO:0000313" key="5">
    <source>
        <dbReference type="Proteomes" id="UP000027586"/>
    </source>
</evidence>
<dbReference type="Proteomes" id="UP000027586">
    <property type="component" value="Unassembled WGS sequence"/>
</dbReference>
<dbReference type="Pfam" id="PF00773">
    <property type="entry name" value="RNB"/>
    <property type="match status" value="1"/>
</dbReference>
<evidence type="ECO:0000313" key="4">
    <source>
        <dbReference type="EMBL" id="CDH58442.1"/>
    </source>
</evidence>
<dbReference type="InterPro" id="IPR041505">
    <property type="entry name" value="Dis3_CSD2"/>
</dbReference>
<feature type="compositionally biased region" description="Low complexity" evidence="2">
    <location>
        <begin position="1154"/>
        <end position="1168"/>
    </location>
</feature>
<feature type="domain" description="RNB" evidence="3">
    <location>
        <begin position="656"/>
        <end position="993"/>
    </location>
</feature>
<dbReference type="GO" id="GO:0006402">
    <property type="term" value="P:mRNA catabolic process"/>
    <property type="evidence" value="ECO:0007669"/>
    <property type="project" value="TreeGrafter"/>
</dbReference>